<comment type="caution">
    <text evidence="3">The sequence shown here is derived from an EMBL/GenBank/DDBJ whole genome shotgun (WGS) entry which is preliminary data.</text>
</comment>
<reference evidence="3 5" key="1">
    <citation type="submission" date="2014-02" db="EMBL/GenBank/DDBJ databases">
        <title>Aquamicrobium defluvii Genome sequencing.</title>
        <authorList>
            <person name="Wang X."/>
        </authorList>
    </citation>
    <scope>NUCLEOTIDE SEQUENCE [LARGE SCALE GENOMIC DNA]</scope>
    <source>
        <strain evidence="3 5">W13Z1</strain>
    </source>
</reference>
<keyword evidence="6" id="KW-1185">Reference proteome</keyword>
<dbReference type="PATRIC" id="fig|69279.3.peg.4672"/>
<sequence length="322" mass="35342">MRSDMAEVPEAKRSCCSLPRREGAGNAPARHGEALPTTAPAPTDIAWFDAGIATVGTDRPVIDADGEGPARQVAVRAYGLDRYAVTNARFTRFVADTGHVTDAERFGWSFVFKDFVAPGTVTSQPVGLPWWHRVDGATWRLPGGPGSPLHADDRHPVVHVSWNDAQAFARWSGGRLPSEAEWEHAAKAGRAEMRYPWGDDEPSDRAIYCNIWQGRFPHINSLADGYGGTAPVDAFEPNPSGLFNMCGNIWEWCADAFHVQPLTQAARERNALAGRNAERLLKGGSHLCHISYCYRYRIAARMGQSADTSTGHIGFRLAYDRP</sequence>
<reference evidence="4 6" key="2">
    <citation type="submission" date="2019-03" db="EMBL/GenBank/DDBJ databases">
        <title>Genomic Encyclopedia of Type Strains, Phase IV (KMG-IV): sequencing the most valuable type-strain genomes for metagenomic binning, comparative biology and taxonomic classification.</title>
        <authorList>
            <person name="Goeker M."/>
        </authorList>
    </citation>
    <scope>NUCLEOTIDE SEQUENCE [LARGE SCALE GENOMIC DNA]</scope>
    <source>
        <strain evidence="4 6">DSM 11603</strain>
    </source>
</reference>
<protein>
    <submittedName>
        <fullName evidence="4">Formylglycine-generating enzyme required for sulfatase activity</fullName>
    </submittedName>
    <submittedName>
        <fullName evidence="3">Sulfatase modifying factor 1 (C-alpha-formyglycine-generating enzyme 1)</fullName>
    </submittedName>
</protein>
<dbReference type="Gene3D" id="3.90.1580.10">
    <property type="entry name" value="paralog of FGE (formylglycine-generating enzyme)"/>
    <property type="match status" value="1"/>
</dbReference>
<dbReference type="GO" id="GO:0120147">
    <property type="term" value="F:formylglycine-generating oxidase activity"/>
    <property type="evidence" value="ECO:0007669"/>
    <property type="project" value="TreeGrafter"/>
</dbReference>
<dbReference type="Proteomes" id="UP000019849">
    <property type="component" value="Unassembled WGS sequence"/>
</dbReference>
<evidence type="ECO:0000259" key="2">
    <source>
        <dbReference type="Pfam" id="PF03781"/>
    </source>
</evidence>
<feature type="domain" description="Sulfatase-modifying factor enzyme-like" evidence="2">
    <location>
        <begin position="47"/>
        <end position="318"/>
    </location>
</feature>
<dbReference type="EMBL" id="JENY01000043">
    <property type="protein sequence ID" value="EXL01456.1"/>
    <property type="molecule type" value="Genomic_DNA"/>
</dbReference>
<dbReference type="PANTHER" id="PTHR23150:SF19">
    <property type="entry name" value="FORMYLGLYCINE-GENERATING ENZYME"/>
    <property type="match status" value="1"/>
</dbReference>
<feature type="compositionally biased region" description="Basic and acidic residues" evidence="1">
    <location>
        <begin position="1"/>
        <end position="23"/>
    </location>
</feature>
<evidence type="ECO:0000313" key="6">
    <source>
        <dbReference type="Proteomes" id="UP000294958"/>
    </source>
</evidence>
<dbReference type="Proteomes" id="UP000294958">
    <property type="component" value="Unassembled WGS sequence"/>
</dbReference>
<dbReference type="AlphaFoldDB" id="A0A011U5U0"/>
<dbReference type="InterPro" id="IPR016187">
    <property type="entry name" value="CTDL_fold"/>
</dbReference>
<proteinExistence type="predicted"/>
<dbReference type="InterPro" id="IPR051043">
    <property type="entry name" value="Sulfatase_Mod_Factor_Kinase"/>
</dbReference>
<evidence type="ECO:0000313" key="3">
    <source>
        <dbReference type="EMBL" id="EXL01456.1"/>
    </source>
</evidence>
<accession>A0A011U5U0</accession>
<feature type="region of interest" description="Disordered" evidence="1">
    <location>
        <begin position="1"/>
        <end position="40"/>
    </location>
</feature>
<dbReference type="InterPro" id="IPR005532">
    <property type="entry name" value="SUMF_dom"/>
</dbReference>
<dbReference type="STRING" id="69279.BG36_19105"/>
<dbReference type="HOGENOM" id="CLU_012431_4_2_5"/>
<evidence type="ECO:0000313" key="4">
    <source>
        <dbReference type="EMBL" id="TDR30935.1"/>
    </source>
</evidence>
<dbReference type="InterPro" id="IPR042095">
    <property type="entry name" value="SUMF_sf"/>
</dbReference>
<dbReference type="EMBL" id="SNZF01000038">
    <property type="protein sequence ID" value="TDR30935.1"/>
    <property type="molecule type" value="Genomic_DNA"/>
</dbReference>
<dbReference type="SUPFAM" id="SSF56436">
    <property type="entry name" value="C-type lectin-like"/>
    <property type="match status" value="1"/>
</dbReference>
<dbReference type="eggNOG" id="COG1262">
    <property type="taxonomic scope" value="Bacteria"/>
</dbReference>
<organism evidence="3 5">
    <name type="scientific">Aquamicrobium defluvii</name>
    <dbReference type="NCBI Taxonomy" id="69279"/>
    <lineage>
        <taxon>Bacteria</taxon>
        <taxon>Pseudomonadati</taxon>
        <taxon>Pseudomonadota</taxon>
        <taxon>Alphaproteobacteria</taxon>
        <taxon>Hyphomicrobiales</taxon>
        <taxon>Phyllobacteriaceae</taxon>
        <taxon>Aquamicrobium</taxon>
    </lineage>
</organism>
<evidence type="ECO:0000313" key="5">
    <source>
        <dbReference type="Proteomes" id="UP000019849"/>
    </source>
</evidence>
<dbReference type="PANTHER" id="PTHR23150">
    <property type="entry name" value="SULFATASE MODIFYING FACTOR 1, 2"/>
    <property type="match status" value="1"/>
</dbReference>
<evidence type="ECO:0000256" key="1">
    <source>
        <dbReference type="SAM" id="MobiDB-lite"/>
    </source>
</evidence>
<dbReference type="Pfam" id="PF03781">
    <property type="entry name" value="FGE-sulfatase"/>
    <property type="match status" value="1"/>
</dbReference>
<gene>
    <name evidence="3" type="ORF">BG36_19105</name>
    <name evidence="4" type="ORF">DES43_1382</name>
</gene>
<name>A0A011U5U0_9HYPH</name>